<keyword evidence="1" id="KW-0812">Transmembrane</keyword>
<feature type="transmembrane region" description="Helical" evidence="1">
    <location>
        <begin position="97"/>
        <end position="116"/>
    </location>
</feature>
<name>A0A1F7V8F8_9BACT</name>
<sequence length="119" mass="13621">MPHFETHHQEILARTGFFVSLASYGLFWLLDLIHPGFVARFFSVHLFLLGMIVFGIWWGSVVEEYTDRPKIQEATLVLVGILCAVLTWNLGEMFGGWRLIVSAVAFVVPLLVLRLLKYK</sequence>
<protein>
    <submittedName>
        <fullName evidence="2">Uncharacterized protein</fullName>
    </submittedName>
</protein>
<reference evidence="2 3" key="1">
    <citation type="journal article" date="2016" name="Nat. Commun.">
        <title>Thousands of microbial genomes shed light on interconnected biogeochemical processes in an aquifer system.</title>
        <authorList>
            <person name="Anantharaman K."/>
            <person name="Brown C.T."/>
            <person name="Hug L.A."/>
            <person name="Sharon I."/>
            <person name="Castelle C.J."/>
            <person name="Probst A.J."/>
            <person name="Thomas B.C."/>
            <person name="Singh A."/>
            <person name="Wilkins M.J."/>
            <person name="Karaoz U."/>
            <person name="Brodie E.L."/>
            <person name="Williams K.H."/>
            <person name="Hubbard S.S."/>
            <person name="Banfield J.F."/>
        </authorList>
    </citation>
    <scope>NUCLEOTIDE SEQUENCE [LARGE SCALE GENOMIC DNA]</scope>
</reference>
<feature type="transmembrane region" description="Helical" evidence="1">
    <location>
        <begin position="42"/>
        <end position="62"/>
    </location>
</feature>
<keyword evidence="1" id="KW-0472">Membrane</keyword>
<proteinExistence type="predicted"/>
<keyword evidence="1" id="KW-1133">Transmembrane helix</keyword>
<evidence type="ECO:0000313" key="2">
    <source>
        <dbReference type="EMBL" id="OGL86793.1"/>
    </source>
</evidence>
<gene>
    <name evidence="2" type="ORF">A3I41_04420</name>
</gene>
<dbReference type="AlphaFoldDB" id="A0A1F7V8F8"/>
<comment type="caution">
    <text evidence="2">The sequence shown here is derived from an EMBL/GenBank/DDBJ whole genome shotgun (WGS) entry which is preliminary data.</text>
</comment>
<evidence type="ECO:0000256" key="1">
    <source>
        <dbReference type="SAM" id="Phobius"/>
    </source>
</evidence>
<organism evidence="2 3">
    <name type="scientific">Candidatus Uhrbacteria bacterium RIFCSPLOWO2_02_FULL_48_18</name>
    <dbReference type="NCBI Taxonomy" id="1802408"/>
    <lineage>
        <taxon>Bacteria</taxon>
        <taxon>Candidatus Uhriibacteriota</taxon>
    </lineage>
</organism>
<dbReference type="EMBL" id="MGEQ01000005">
    <property type="protein sequence ID" value="OGL86793.1"/>
    <property type="molecule type" value="Genomic_DNA"/>
</dbReference>
<dbReference type="Proteomes" id="UP000176593">
    <property type="component" value="Unassembled WGS sequence"/>
</dbReference>
<evidence type="ECO:0000313" key="3">
    <source>
        <dbReference type="Proteomes" id="UP000176593"/>
    </source>
</evidence>
<feature type="transmembrane region" description="Helical" evidence="1">
    <location>
        <begin position="12"/>
        <end position="30"/>
    </location>
</feature>
<accession>A0A1F7V8F8</accession>